<reference evidence="4 5" key="1">
    <citation type="journal article" date="2019" name="Nat. Med.">
        <title>A library of human gut bacterial isolates paired with longitudinal multiomics data enables mechanistic microbiome research.</title>
        <authorList>
            <person name="Poyet M."/>
            <person name="Groussin M."/>
            <person name="Gibbons S.M."/>
            <person name="Avila-Pacheco J."/>
            <person name="Jiang X."/>
            <person name="Kearney S.M."/>
            <person name="Perrotta A.R."/>
            <person name="Berdy B."/>
            <person name="Zhao S."/>
            <person name="Lieberman T.D."/>
            <person name="Swanson P.K."/>
            <person name="Smith M."/>
            <person name="Roesemann S."/>
            <person name="Alexander J.E."/>
            <person name="Rich S.A."/>
            <person name="Livny J."/>
            <person name="Vlamakis H."/>
            <person name="Clish C."/>
            <person name="Bullock K."/>
            <person name="Deik A."/>
            <person name="Scott J."/>
            <person name="Pierce K.A."/>
            <person name="Xavier R.J."/>
            <person name="Alm E.J."/>
        </authorList>
    </citation>
    <scope>NUCLEOTIDE SEQUENCE [LARGE SCALE GENOMIC DNA]</scope>
    <source>
        <strain evidence="3 4">BIOML-A1</strain>
        <strain evidence="2 5">BIOML-A2</strain>
    </source>
</reference>
<organism evidence="2 5">
    <name type="scientific">Alistipes shahii</name>
    <dbReference type="NCBI Taxonomy" id="328814"/>
    <lineage>
        <taxon>Bacteria</taxon>
        <taxon>Pseudomonadati</taxon>
        <taxon>Bacteroidota</taxon>
        <taxon>Bacteroidia</taxon>
        <taxon>Bacteroidales</taxon>
        <taxon>Rikenellaceae</taxon>
        <taxon>Alistipes</taxon>
    </lineage>
</organism>
<feature type="transmembrane region" description="Helical" evidence="1">
    <location>
        <begin position="104"/>
        <end position="124"/>
    </location>
</feature>
<dbReference type="Proteomes" id="UP000323567">
    <property type="component" value="Unassembled WGS sequence"/>
</dbReference>
<evidence type="ECO:0000313" key="4">
    <source>
        <dbReference type="Proteomes" id="UP000322658"/>
    </source>
</evidence>
<feature type="transmembrane region" description="Helical" evidence="1">
    <location>
        <begin position="7"/>
        <end position="24"/>
    </location>
</feature>
<keyword evidence="1" id="KW-0472">Membrane</keyword>
<evidence type="ECO:0000256" key="1">
    <source>
        <dbReference type="SAM" id="Phobius"/>
    </source>
</evidence>
<gene>
    <name evidence="3" type="ORF">F2Y07_08230</name>
    <name evidence="2" type="ORF">F2Y13_14035</name>
</gene>
<protein>
    <submittedName>
        <fullName evidence="2">Uncharacterized protein</fullName>
    </submittedName>
</protein>
<dbReference type="AlphaFoldDB" id="A0A5B3FY34"/>
<feature type="transmembrane region" description="Helical" evidence="1">
    <location>
        <begin position="30"/>
        <end position="49"/>
    </location>
</feature>
<dbReference type="Proteomes" id="UP000322658">
    <property type="component" value="Unassembled WGS sequence"/>
</dbReference>
<proteinExistence type="predicted"/>
<name>A0A5B3FY34_9BACT</name>
<dbReference type="EMBL" id="VVXK01000028">
    <property type="protein sequence ID" value="KAA2366124.1"/>
    <property type="molecule type" value="Genomic_DNA"/>
</dbReference>
<keyword evidence="1" id="KW-1133">Transmembrane helix</keyword>
<comment type="caution">
    <text evidence="2">The sequence shown here is derived from an EMBL/GenBank/DDBJ whole genome shotgun (WGS) entry which is preliminary data.</text>
</comment>
<feature type="transmembrane region" description="Helical" evidence="1">
    <location>
        <begin position="61"/>
        <end position="84"/>
    </location>
</feature>
<dbReference type="EMBL" id="VVXJ01000016">
    <property type="protein sequence ID" value="KAA2375392.1"/>
    <property type="molecule type" value="Genomic_DNA"/>
</dbReference>
<keyword evidence="1" id="KW-0812">Transmembrane</keyword>
<dbReference type="GeneID" id="92758088"/>
<evidence type="ECO:0000313" key="2">
    <source>
        <dbReference type="EMBL" id="KAA2366124.1"/>
    </source>
</evidence>
<accession>A0A5B3FY34</accession>
<dbReference type="RefSeq" id="WP_015545751.1">
    <property type="nucleotide sequence ID" value="NZ_CAUATG010000045.1"/>
</dbReference>
<evidence type="ECO:0000313" key="3">
    <source>
        <dbReference type="EMBL" id="KAA2375392.1"/>
    </source>
</evidence>
<sequence length="193" mass="21547">MKHLATFLYWLAAVFALALILVSFDYRFGRALFLATSLLPGMFCAKFFLPMALRAERRRVLAVICVVASTLIIEWMSLLLASFHTTPSENLMRAPFPGLFSNPVFILILLVAIVVPGELLSHYLKKKLSEERYVTFISDRRKVVLPIEAILYVESNDKEVLLHTQEGLTGRGPVFRNGLSGSTIGSSVFIGPI</sequence>
<evidence type="ECO:0000313" key="5">
    <source>
        <dbReference type="Proteomes" id="UP000323567"/>
    </source>
</evidence>